<dbReference type="Gene3D" id="2.160.20.10">
    <property type="entry name" value="Single-stranded right-handed beta-helix, Pectin lyase-like"/>
    <property type="match status" value="1"/>
</dbReference>
<dbReference type="FunFam" id="1.25.40.10:FF:000184">
    <property type="entry name" value="Pentatricopeptide repeat-containing protein, chloroplastic"/>
    <property type="match status" value="1"/>
</dbReference>
<dbReference type="AlphaFoldDB" id="A0AAF0QEQ6"/>
<dbReference type="PROSITE" id="PS51375">
    <property type="entry name" value="PPR"/>
    <property type="match status" value="3"/>
</dbReference>
<keyword evidence="4" id="KW-0677">Repeat</keyword>
<evidence type="ECO:0000256" key="1">
    <source>
        <dbReference type="ARBA" id="ARBA00004173"/>
    </source>
</evidence>
<keyword evidence="8 10" id="KW-0326">Glycosidase</keyword>
<feature type="repeat" description="PPR" evidence="9">
    <location>
        <begin position="554"/>
        <end position="588"/>
    </location>
</feature>
<dbReference type="GO" id="GO:0005975">
    <property type="term" value="P:carbohydrate metabolic process"/>
    <property type="evidence" value="ECO:0007669"/>
    <property type="project" value="InterPro"/>
</dbReference>
<dbReference type="InterPro" id="IPR012334">
    <property type="entry name" value="Pectin_lyas_fold"/>
</dbReference>
<dbReference type="PANTHER" id="PTHR47926:SF466">
    <property type="entry name" value="(WILD MALAYSIAN BANANA) HYPOTHETICAL PROTEIN"/>
    <property type="match status" value="1"/>
</dbReference>
<dbReference type="FunFam" id="1.25.40.10:FF:000488">
    <property type="entry name" value="Pentatricopeptide repeat-containing protein, mitochondrial"/>
    <property type="match status" value="1"/>
</dbReference>
<reference evidence="12" key="1">
    <citation type="submission" date="2023-08" db="EMBL/GenBank/DDBJ databases">
        <title>A de novo genome assembly of Solanum verrucosum Schlechtendal, a Mexican diploid species geographically isolated from the other diploid A-genome species in potato relatives.</title>
        <authorList>
            <person name="Hosaka K."/>
        </authorList>
    </citation>
    <scope>NUCLEOTIDE SEQUENCE</scope>
    <source>
        <tissue evidence="12">Young leaves</tissue>
    </source>
</reference>
<proteinExistence type="inferred from homology"/>
<feature type="chain" id="PRO_5042090844" description="Pentatricopeptide repeat-containing protein" evidence="11">
    <location>
        <begin position="17"/>
        <end position="994"/>
    </location>
</feature>
<gene>
    <name evidence="12" type="ORF">MTR67_012566</name>
</gene>
<accession>A0AAF0QEQ6</accession>
<evidence type="ECO:0000256" key="11">
    <source>
        <dbReference type="SAM" id="SignalP"/>
    </source>
</evidence>
<dbReference type="Pfam" id="PF20431">
    <property type="entry name" value="E_motif"/>
    <property type="match status" value="1"/>
</dbReference>
<dbReference type="GO" id="GO:0009451">
    <property type="term" value="P:RNA modification"/>
    <property type="evidence" value="ECO:0007669"/>
    <property type="project" value="InterPro"/>
</dbReference>
<dbReference type="InterPro" id="IPR002885">
    <property type="entry name" value="PPR_rpt"/>
</dbReference>
<dbReference type="EMBL" id="CP133614">
    <property type="protein sequence ID" value="WMV19181.1"/>
    <property type="molecule type" value="Genomic_DNA"/>
</dbReference>
<comment type="similarity">
    <text evidence="2">Belongs to the PPR family. PCMP-H subfamily.</text>
</comment>
<dbReference type="Pfam" id="PF00295">
    <property type="entry name" value="Glyco_hydro_28"/>
    <property type="match status" value="1"/>
</dbReference>
<evidence type="ECO:0000256" key="8">
    <source>
        <dbReference type="ARBA" id="ARBA00023295"/>
    </source>
</evidence>
<evidence type="ECO:0000256" key="9">
    <source>
        <dbReference type="PROSITE-ProRule" id="PRU00708"/>
    </source>
</evidence>
<evidence type="ECO:0000256" key="7">
    <source>
        <dbReference type="ARBA" id="ARBA00023128"/>
    </source>
</evidence>
<dbReference type="GO" id="GO:0003723">
    <property type="term" value="F:RNA binding"/>
    <property type="evidence" value="ECO:0007669"/>
    <property type="project" value="InterPro"/>
</dbReference>
<dbReference type="InterPro" id="IPR000743">
    <property type="entry name" value="Glyco_hydro_28"/>
</dbReference>
<sequence length="994" mass="111414">MFQLQLLLSILTLSFAAQSYSSTSQFSILQSNHHPKSNLLSISVTEFGAAGDGVKYDTIPIQKAIDACSTIVSKHRCPCHVIFPPGKYLTATVFVKSGVVLDIHQKATILGGSKLEDYPKEQSRWYVVLAEDAVDVGIIGGGEINGQGLKFVERFDDKKNVMVSWNHTGACLGDECRPRLVGFISCRNIKVSDVRLIEPAYWCLHVVRSDKTSICDVTIYGNFNSPNNDGIDIEDSNNTVITRCNINTGDDAICPKSSNGPVYNLTATDSWIRTKSSAIKLGSASFYTFKNFLFDNITIVESHRGLALQIRDGGNVSDMIFSNINISTRYYHPSWWGRAEPIYVTTCPRDASSKAGSISNLLFVNITATSENGIFLSGSGGGVLSNLKFLNMNLTYKRWTKFPDGLVDYRPGCQELVKHQPAGFMMEHIDGLVVEDVVMKWSSDESMRWNNPLDFRPSTRQLLYGCLSCNGSLSEALFEMAKQGLQVKFKEYDILLNECITQRAIREGQRVHANMIKTHYQPPVYLRTRLIVFYIKCGLLGDARWVFDEMPQRNVVSWTALISGYSQKGHISQAIHLFLQMLTSGTAPNEFTFATVLTLCTSAIGFQFGRQIHCLLVKSPFESHVYVGSSLLDMYAKAGKVHEARYVFENLPERDVVSCTAIISGYAQQGLFEEALELFCKFQAERMSFNYVTYTSVLTALSGLAAVEQGRQLHAHIIRLELPFYAVLHNSLIDMYSKCGKFTYSRMIFNQMSERTVSSWNAMLVGYSKHGMGKEVVELFKMMREEDKIKPDEITLLAVLSGCSHGGMEDKGVEIFNDLSSGKDRVEVSIEHCGCVVDLLSRSGQVERAFQFIKEMPFEPTAAILGSLLGACWAHLYVDIGEIVARQLLEIEPENAGTYVILSNMYASAGRWEDARRVRELIKARAMVKESGKSWIGPDFIHDTEKHNGMRTYIPHQSLLNMDEQRKKKTLLHCSQGRAQTQLSLMIYSHGNYW</sequence>
<evidence type="ECO:0000256" key="6">
    <source>
        <dbReference type="ARBA" id="ARBA00022946"/>
    </source>
</evidence>
<name>A0AAF0QEQ6_SOLVR</name>
<keyword evidence="6" id="KW-0809">Transit peptide</keyword>
<comment type="subcellular location">
    <subcellularLocation>
        <location evidence="1">Mitochondrion</location>
    </subcellularLocation>
</comment>
<evidence type="ECO:0008006" key="14">
    <source>
        <dbReference type="Google" id="ProtNLM"/>
    </source>
</evidence>
<dbReference type="GO" id="GO:0005739">
    <property type="term" value="C:mitochondrion"/>
    <property type="evidence" value="ECO:0007669"/>
    <property type="project" value="UniProtKB-SubCell"/>
</dbReference>
<protein>
    <recommendedName>
        <fullName evidence="14">Pentatricopeptide repeat-containing protein</fullName>
    </recommendedName>
</protein>
<dbReference type="Proteomes" id="UP001234989">
    <property type="component" value="Chromosome 3"/>
</dbReference>
<dbReference type="Pfam" id="PF13041">
    <property type="entry name" value="PPR_2"/>
    <property type="match status" value="3"/>
</dbReference>
<dbReference type="InterPro" id="IPR011990">
    <property type="entry name" value="TPR-like_helical_dom_sf"/>
</dbReference>
<evidence type="ECO:0000256" key="2">
    <source>
        <dbReference type="ARBA" id="ARBA00006643"/>
    </source>
</evidence>
<evidence type="ECO:0000256" key="4">
    <source>
        <dbReference type="ARBA" id="ARBA00022737"/>
    </source>
</evidence>
<evidence type="ECO:0000313" key="13">
    <source>
        <dbReference type="Proteomes" id="UP001234989"/>
    </source>
</evidence>
<dbReference type="GO" id="GO:0004650">
    <property type="term" value="F:polygalacturonase activity"/>
    <property type="evidence" value="ECO:0007669"/>
    <property type="project" value="InterPro"/>
</dbReference>
<evidence type="ECO:0000256" key="3">
    <source>
        <dbReference type="ARBA" id="ARBA00008834"/>
    </source>
</evidence>
<dbReference type="PANTHER" id="PTHR47926">
    <property type="entry name" value="PENTATRICOPEPTIDE REPEAT-CONTAINING PROTEIN"/>
    <property type="match status" value="1"/>
</dbReference>
<dbReference type="SUPFAM" id="SSF51126">
    <property type="entry name" value="Pectin lyase-like"/>
    <property type="match status" value="1"/>
</dbReference>
<dbReference type="InterPro" id="IPR046960">
    <property type="entry name" value="PPR_At4g14850-like_plant"/>
</dbReference>
<organism evidence="12 13">
    <name type="scientific">Solanum verrucosum</name>
    <dbReference type="NCBI Taxonomy" id="315347"/>
    <lineage>
        <taxon>Eukaryota</taxon>
        <taxon>Viridiplantae</taxon>
        <taxon>Streptophyta</taxon>
        <taxon>Embryophyta</taxon>
        <taxon>Tracheophyta</taxon>
        <taxon>Spermatophyta</taxon>
        <taxon>Magnoliopsida</taxon>
        <taxon>eudicotyledons</taxon>
        <taxon>Gunneridae</taxon>
        <taxon>Pentapetalae</taxon>
        <taxon>asterids</taxon>
        <taxon>lamiids</taxon>
        <taxon>Solanales</taxon>
        <taxon>Solanaceae</taxon>
        <taxon>Solanoideae</taxon>
        <taxon>Solaneae</taxon>
        <taxon>Solanum</taxon>
    </lineage>
</organism>
<feature type="repeat" description="PPR" evidence="9">
    <location>
        <begin position="756"/>
        <end position="790"/>
    </location>
</feature>
<keyword evidence="7" id="KW-0496">Mitochondrion</keyword>
<evidence type="ECO:0000256" key="10">
    <source>
        <dbReference type="RuleBase" id="RU361169"/>
    </source>
</evidence>
<feature type="signal peptide" evidence="11">
    <location>
        <begin position="1"/>
        <end position="16"/>
    </location>
</feature>
<evidence type="ECO:0000256" key="5">
    <source>
        <dbReference type="ARBA" id="ARBA00022801"/>
    </source>
</evidence>
<dbReference type="NCBIfam" id="TIGR00756">
    <property type="entry name" value="PPR"/>
    <property type="match status" value="4"/>
</dbReference>
<keyword evidence="13" id="KW-1185">Reference proteome</keyword>
<keyword evidence="5 10" id="KW-0378">Hydrolase</keyword>
<evidence type="ECO:0000313" key="12">
    <source>
        <dbReference type="EMBL" id="WMV19181.1"/>
    </source>
</evidence>
<dbReference type="SUPFAM" id="SSF48452">
    <property type="entry name" value="TPR-like"/>
    <property type="match status" value="1"/>
</dbReference>
<dbReference type="Gene3D" id="1.25.40.10">
    <property type="entry name" value="Tetratricopeptide repeat domain"/>
    <property type="match status" value="4"/>
</dbReference>
<dbReference type="InterPro" id="IPR011050">
    <property type="entry name" value="Pectin_lyase_fold/virulence"/>
</dbReference>
<dbReference type="FunFam" id="1.25.40.10:FF:000501">
    <property type="entry name" value="Putative pentatricopeptide repeat-containing protein mitochondrial"/>
    <property type="match status" value="1"/>
</dbReference>
<dbReference type="InterPro" id="IPR046848">
    <property type="entry name" value="E_motif"/>
</dbReference>
<keyword evidence="11" id="KW-0732">Signal</keyword>
<dbReference type="Pfam" id="PF01535">
    <property type="entry name" value="PPR"/>
    <property type="match status" value="2"/>
</dbReference>
<comment type="similarity">
    <text evidence="3 10">Belongs to the glycosyl hydrolase 28 family.</text>
</comment>
<feature type="repeat" description="PPR" evidence="9">
    <location>
        <begin position="655"/>
        <end position="689"/>
    </location>
</feature>